<feature type="transmembrane region" description="Helical" evidence="1">
    <location>
        <begin position="75"/>
        <end position="95"/>
    </location>
</feature>
<keyword evidence="1" id="KW-0812">Transmembrane</keyword>
<feature type="transmembrane region" description="Helical" evidence="1">
    <location>
        <begin position="107"/>
        <end position="127"/>
    </location>
</feature>
<feature type="transmembrane region" description="Helical" evidence="1">
    <location>
        <begin position="16"/>
        <end position="37"/>
    </location>
</feature>
<evidence type="ECO:0000313" key="2">
    <source>
        <dbReference type="EMBL" id="VAW61847.1"/>
    </source>
</evidence>
<keyword evidence="1" id="KW-0472">Membrane</keyword>
<dbReference type="EMBL" id="UOFJ01000053">
    <property type="protein sequence ID" value="VAW61847.1"/>
    <property type="molecule type" value="Genomic_DNA"/>
</dbReference>
<proteinExistence type="predicted"/>
<dbReference type="AlphaFoldDB" id="A0A3B0XFF6"/>
<reference evidence="2" key="1">
    <citation type="submission" date="2018-06" db="EMBL/GenBank/DDBJ databases">
        <authorList>
            <person name="Zhirakovskaya E."/>
        </authorList>
    </citation>
    <scope>NUCLEOTIDE SEQUENCE</scope>
</reference>
<accession>A0A3B0XFF6</accession>
<protein>
    <submittedName>
        <fullName evidence="2">Uncharacterized protein</fullName>
    </submittedName>
</protein>
<organism evidence="2">
    <name type="scientific">hydrothermal vent metagenome</name>
    <dbReference type="NCBI Taxonomy" id="652676"/>
    <lineage>
        <taxon>unclassified sequences</taxon>
        <taxon>metagenomes</taxon>
        <taxon>ecological metagenomes</taxon>
    </lineage>
</organism>
<sequence>MEMNALWDTLSSYPTSIYTVLIGVLLVFWLFAIIGALDIDIISFDADVDMDFDVDADIEIPGFVGLLHTLGLTGIPFTIVLTILIFLAWVFTYYISTYVIPLIPGALLKVLAGTATLVGTFVLAVPITTKIISPLRKLSLNNTAKSSKDFLGAMCTVTSGRVDETMGDGDIKTTGANIIAHIRAESPNDIKKGDIVRPISYDAEKGIYHVISHEEFEKTLES</sequence>
<name>A0A3B0XFF6_9ZZZZ</name>
<gene>
    <name evidence="2" type="ORF">MNBD_GAMMA10-1706</name>
</gene>
<keyword evidence="1" id="KW-1133">Transmembrane helix</keyword>
<evidence type="ECO:0000256" key="1">
    <source>
        <dbReference type="SAM" id="Phobius"/>
    </source>
</evidence>